<evidence type="ECO:0000313" key="3">
    <source>
        <dbReference type="EMBL" id="QSB16510.1"/>
    </source>
</evidence>
<dbReference type="PANTHER" id="PTHR46268:SF6">
    <property type="entry name" value="UNIVERSAL STRESS PROTEIN UP12"/>
    <property type="match status" value="1"/>
</dbReference>
<dbReference type="Pfam" id="PF00582">
    <property type="entry name" value="Usp"/>
    <property type="match status" value="2"/>
</dbReference>
<dbReference type="InterPro" id="IPR006016">
    <property type="entry name" value="UspA"/>
</dbReference>
<dbReference type="AlphaFoldDB" id="A0A895YQW4"/>
<dbReference type="InterPro" id="IPR006015">
    <property type="entry name" value="Universal_stress_UspA"/>
</dbReference>
<dbReference type="PRINTS" id="PR01438">
    <property type="entry name" value="UNVRSLSTRESS"/>
</dbReference>
<dbReference type="Gene3D" id="3.40.50.620">
    <property type="entry name" value="HUPs"/>
    <property type="match status" value="2"/>
</dbReference>
<evidence type="ECO:0000259" key="2">
    <source>
        <dbReference type="Pfam" id="PF00582"/>
    </source>
</evidence>
<dbReference type="Proteomes" id="UP000662857">
    <property type="component" value="Chromosome"/>
</dbReference>
<feature type="domain" description="UspA" evidence="2">
    <location>
        <begin position="9"/>
        <end position="145"/>
    </location>
</feature>
<evidence type="ECO:0000313" key="4">
    <source>
        <dbReference type="Proteomes" id="UP000662857"/>
    </source>
</evidence>
<dbReference type="InterPro" id="IPR014729">
    <property type="entry name" value="Rossmann-like_a/b/a_fold"/>
</dbReference>
<reference evidence="3" key="1">
    <citation type="submission" date="2021-02" db="EMBL/GenBank/DDBJ databases">
        <title>Natrosporangium hydrolyticum gen. nov., sp. nov, a haloalkaliphilic actinobacterium from a soda solonchak soil.</title>
        <authorList>
            <person name="Sorokin D.Y."/>
            <person name="Khijniak T.V."/>
            <person name="Zakharycheva A.P."/>
            <person name="Boueva O.V."/>
            <person name="Ariskina E.V."/>
            <person name="Hahnke R.L."/>
            <person name="Bunk B."/>
            <person name="Sproer C."/>
            <person name="Schumann P."/>
            <person name="Evtushenko L.I."/>
            <person name="Kublanov I.V."/>
        </authorList>
    </citation>
    <scope>NUCLEOTIDE SEQUENCE</scope>
    <source>
        <strain evidence="3">DSM 106523</strain>
    </source>
</reference>
<organism evidence="3 4">
    <name type="scientific">Natronosporangium hydrolyticum</name>
    <dbReference type="NCBI Taxonomy" id="2811111"/>
    <lineage>
        <taxon>Bacteria</taxon>
        <taxon>Bacillati</taxon>
        <taxon>Actinomycetota</taxon>
        <taxon>Actinomycetes</taxon>
        <taxon>Micromonosporales</taxon>
        <taxon>Micromonosporaceae</taxon>
        <taxon>Natronosporangium</taxon>
    </lineage>
</organism>
<protein>
    <submittedName>
        <fullName evidence="3">Universal stress protein</fullName>
    </submittedName>
</protein>
<dbReference type="EMBL" id="CP070499">
    <property type="protein sequence ID" value="QSB16510.1"/>
    <property type="molecule type" value="Genomic_DNA"/>
</dbReference>
<proteinExistence type="inferred from homology"/>
<name>A0A895YQW4_9ACTN</name>
<dbReference type="SUPFAM" id="SSF52402">
    <property type="entry name" value="Adenine nucleotide alpha hydrolases-like"/>
    <property type="match status" value="2"/>
</dbReference>
<dbReference type="PANTHER" id="PTHR46268">
    <property type="entry name" value="STRESS RESPONSE PROTEIN NHAX"/>
    <property type="match status" value="1"/>
</dbReference>
<gene>
    <name evidence="3" type="ORF">JQS43_09655</name>
</gene>
<feature type="domain" description="UspA" evidence="2">
    <location>
        <begin position="158"/>
        <end position="290"/>
    </location>
</feature>
<comment type="similarity">
    <text evidence="1">Belongs to the universal stress protein A family.</text>
</comment>
<sequence length="290" mass="31010">MATVEELPIVVGVDGSEPSRAACRWAATEARLRGHPLELVYGYIGPALAVPLMAPPYDWLPPAMQEEAEELVAQAVAQVREQEPTVQVTGRAVAGAPNQLLVDLSAEAYQVVVGHRGHGGFRSLLLGSVASTVAAHAHAPVVVVRPGVDHAQLRDAPVVVGVDGSATAQAALSFAFEEAELRSVPVHAVHVYQVPLMPSRADEVDPARVERAERQRLRQWVQPIRDKYPHVTVEEKLLTGQPSERLVDAAERAGLLVIGSRGRGGFKGMLLGSVSQQVIRHAEGPVAVVR</sequence>
<accession>A0A895YQW4</accession>
<dbReference type="RefSeq" id="WP_239678732.1">
    <property type="nucleotide sequence ID" value="NZ_CP070499.1"/>
</dbReference>
<evidence type="ECO:0000256" key="1">
    <source>
        <dbReference type="ARBA" id="ARBA00008791"/>
    </source>
</evidence>
<keyword evidence="4" id="KW-1185">Reference proteome</keyword>
<dbReference type="KEGG" id="nhy:JQS43_09655"/>